<gene>
    <name evidence="1" type="ORF">PDMSB3_1260</name>
</gene>
<dbReference type="EMBL" id="LR699553">
    <property type="protein sequence ID" value="VVD27722.1"/>
    <property type="molecule type" value="Genomic_DNA"/>
</dbReference>
<sequence length="67" mass="7729">MLRHQPSIHARKKGRHDLANLRVAFLQYLGISDEYLHVLRQSSYAVCAVIEQVKLLSICNELVIQLE</sequence>
<accession>A0A5Q4Z1U1</accession>
<dbReference type="AlphaFoldDB" id="A0A5Q4Z1U1"/>
<name>A0A5Q4Z1U1_9BURK</name>
<organism evidence="1 2">
    <name type="scientific">Paraburkholderia dioscoreae</name>
    <dbReference type="NCBI Taxonomy" id="2604047"/>
    <lineage>
        <taxon>Bacteria</taxon>
        <taxon>Pseudomonadati</taxon>
        <taxon>Pseudomonadota</taxon>
        <taxon>Betaproteobacteria</taxon>
        <taxon>Burkholderiales</taxon>
        <taxon>Burkholderiaceae</taxon>
        <taxon>Paraburkholderia</taxon>
    </lineage>
</organism>
<evidence type="ECO:0000313" key="1">
    <source>
        <dbReference type="EMBL" id="VVD27722.1"/>
    </source>
</evidence>
<dbReference type="Proteomes" id="UP000325811">
    <property type="component" value="Chromosome I"/>
</dbReference>
<evidence type="ECO:0000313" key="2">
    <source>
        <dbReference type="Proteomes" id="UP000325811"/>
    </source>
</evidence>
<keyword evidence="2" id="KW-1185">Reference proteome</keyword>
<dbReference type="KEGG" id="pdio:PDMSB3_1260"/>
<reference evidence="1 2" key="1">
    <citation type="submission" date="2019-08" db="EMBL/GenBank/DDBJ databases">
        <authorList>
            <person name="Herpell B J."/>
        </authorList>
    </citation>
    <scope>NUCLEOTIDE SEQUENCE [LARGE SCALE GENOMIC DNA]</scope>
    <source>
        <strain evidence="2">Msb3</strain>
    </source>
</reference>
<proteinExistence type="predicted"/>
<protein>
    <submittedName>
        <fullName evidence="1">Uncharacterized protein</fullName>
    </submittedName>
</protein>